<feature type="coiled-coil region" evidence="1">
    <location>
        <begin position="55"/>
        <end position="103"/>
    </location>
</feature>
<gene>
    <name evidence="2" type="ORF">PHPALM_8332</name>
</gene>
<evidence type="ECO:0000313" key="3">
    <source>
        <dbReference type="Proteomes" id="UP000237271"/>
    </source>
</evidence>
<protein>
    <submittedName>
        <fullName evidence="2">Uncharacterized protein</fullName>
    </submittedName>
</protein>
<dbReference type="EMBL" id="NCKW01004619">
    <property type="protein sequence ID" value="POM74676.1"/>
    <property type="molecule type" value="Genomic_DNA"/>
</dbReference>
<dbReference type="OrthoDB" id="125270at2759"/>
<accession>A0A2P4YA38</accession>
<dbReference type="Proteomes" id="UP000237271">
    <property type="component" value="Unassembled WGS sequence"/>
</dbReference>
<sequence length="157" mass="18218">MEKAQVEAASGKSTFVEDEIGELRKYIMEMMHTEMELMESIKLNERDVAAVNARIKHFKELITEEQARYKALKRELEGDTNELKNLEEKQTVTEAKHRQFQDAVTQRESEVQMLRARFQHQRAAMLSLRCQILDATKSLEKLSSQDESVEKETNKGA</sequence>
<evidence type="ECO:0000313" key="2">
    <source>
        <dbReference type="EMBL" id="POM74676.1"/>
    </source>
</evidence>
<organism evidence="2 3">
    <name type="scientific">Phytophthora palmivora</name>
    <dbReference type="NCBI Taxonomy" id="4796"/>
    <lineage>
        <taxon>Eukaryota</taxon>
        <taxon>Sar</taxon>
        <taxon>Stramenopiles</taxon>
        <taxon>Oomycota</taxon>
        <taxon>Peronosporomycetes</taxon>
        <taxon>Peronosporales</taxon>
        <taxon>Peronosporaceae</taxon>
        <taxon>Phytophthora</taxon>
    </lineage>
</organism>
<keyword evidence="1" id="KW-0175">Coiled coil</keyword>
<name>A0A2P4YA38_9STRA</name>
<keyword evidence="3" id="KW-1185">Reference proteome</keyword>
<proteinExistence type="predicted"/>
<reference evidence="2 3" key="1">
    <citation type="journal article" date="2017" name="Genome Biol. Evol.">
        <title>Phytophthora megakarya and P. palmivora, closely related causal agents of cacao black pod rot, underwent increases in genome sizes and gene numbers by different mechanisms.</title>
        <authorList>
            <person name="Ali S.S."/>
            <person name="Shao J."/>
            <person name="Lary D.J."/>
            <person name="Kronmiller B."/>
            <person name="Shen D."/>
            <person name="Strem M.D."/>
            <person name="Amoako-Attah I."/>
            <person name="Akrofi A.Y."/>
            <person name="Begoude B.A."/>
            <person name="Ten Hoopen G.M."/>
            <person name="Coulibaly K."/>
            <person name="Kebe B.I."/>
            <person name="Melnick R.L."/>
            <person name="Guiltinan M.J."/>
            <person name="Tyler B.M."/>
            <person name="Meinhardt L.W."/>
            <person name="Bailey B.A."/>
        </authorList>
    </citation>
    <scope>NUCLEOTIDE SEQUENCE [LARGE SCALE GENOMIC DNA]</scope>
    <source>
        <strain evidence="3">sbr112.9</strain>
    </source>
</reference>
<evidence type="ECO:0000256" key="1">
    <source>
        <dbReference type="SAM" id="Coils"/>
    </source>
</evidence>
<comment type="caution">
    <text evidence="2">The sequence shown here is derived from an EMBL/GenBank/DDBJ whole genome shotgun (WGS) entry which is preliminary data.</text>
</comment>
<dbReference type="AlphaFoldDB" id="A0A2P4YA38"/>